<keyword evidence="3" id="KW-0282">Flagellum</keyword>
<dbReference type="Gene3D" id="3.30.750.140">
    <property type="match status" value="1"/>
</dbReference>
<evidence type="ECO:0000259" key="2">
    <source>
        <dbReference type="Pfam" id="PF02120"/>
    </source>
</evidence>
<feature type="compositionally biased region" description="Low complexity" evidence="1">
    <location>
        <begin position="252"/>
        <end position="272"/>
    </location>
</feature>
<protein>
    <submittedName>
        <fullName evidence="3">Flagellar hook-length control protein FliK</fullName>
    </submittedName>
</protein>
<keyword evidence="4" id="KW-1185">Reference proteome</keyword>
<dbReference type="Proteomes" id="UP000317421">
    <property type="component" value="Unassembled WGS sequence"/>
</dbReference>
<feature type="compositionally biased region" description="Low complexity" evidence="1">
    <location>
        <begin position="74"/>
        <end position="88"/>
    </location>
</feature>
<dbReference type="PANTHER" id="PTHR37533">
    <property type="entry name" value="FLAGELLAR HOOK-LENGTH CONTROL PROTEIN"/>
    <property type="match status" value="1"/>
</dbReference>
<dbReference type="RefSeq" id="WP_146444009.1">
    <property type="nucleotide sequence ID" value="NZ_SJPR01000001.1"/>
</dbReference>
<evidence type="ECO:0000313" key="3">
    <source>
        <dbReference type="EMBL" id="TWU00327.1"/>
    </source>
</evidence>
<reference evidence="3 4" key="1">
    <citation type="submission" date="2019-02" db="EMBL/GenBank/DDBJ databases">
        <title>Deep-cultivation of Planctomycetes and their phenomic and genomic characterization uncovers novel biology.</title>
        <authorList>
            <person name="Wiegand S."/>
            <person name="Jogler M."/>
            <person name="Boedeker C."/>
            <person name="Pinto D."/>
            <person name="Vollmers J."/>
            <person name="Rivas-Marin E."/>
            <person name="Kohn T."/>
            <person name="Peeters S.H."/>
            <person name="Heuer A."/>
            <person name="Rast P."/>
            <person name="Oberbeckmann S."/>
            <person name="Bunk B."/>
            <person name="Jeske O."/>
            <person name="Meyerdierks A."/>
            <person name="Storesund J.E."/>
            <person name="Kallscheuer N."/>
            <person name="Luecker S."/>
            <person name="Lage O.M."/>
            <person name="Pohl T."/>
            <person name="Merkel B.J."/>
            <person name="Hornburger P."/>
            <person name="Mueller R.-W."/>
            <person name="Bruemmer F."/>
            <person name="Labrenz M."/>
            <person name="Spormann A.M."/>
            <person name="Op Den Camp H."/>
            <person name="Overmann J."/>
            <person name="Amann R."/>
            <person name="Jetten M.S.M."/>
            <person name="Mascher T."/>
            <person name="Medema M.H."/>
            <person name="Devos D.P."/>
            <person name="Kaster A.-K."/>
            <person name="Ovreas L."/>
            <person name="Rohde M."/>
            <person name="Galperin M.Y."/>
            <person name="Jogler C."/>
        </authorList>
    </citation>
    <scope>NUCLEOTIDE SEQUENCE [LARGE SCALE GENOMIC DNA]</scope>
    <source>
        <strain evidence="3 4">Pla108</strain>
    </source>
</reference>
<proteinExistence type="predicted"/>
<evidence type="ECO:0000256" key="1">
    <source>
        <dbReference type="SAM" id="MobiDB-lite"/>
    </source>
</evidence>
<dbReference type="InterPro" id="IPR052563">
    <property type="entry name" value="FliK"/>
</dbReference>
<dbReference type="CDD" id="cd17470">
    <property type="entry name" value="T3SS_Flik_C"/>
    <property type="match status" value="1"/>
</dbReference>
<keyword evidence="3" id="KW-0966">Cell projection</keyword>
<feature type="compositionally biased region" description="Low complexity" evidence="1">
    <location>
        <begin position="441"/>
        <end position="453"/>
    </location>
</feature>
<organism evidence="3 4">
    <name type="scientific">Botrimarina colliarenosi</name>
    <dbReference type="NCBI Taxonomy" id="2528001"/>
    <lineage>
        <taxon>Bacteria</taxon>
        <taxon>Pseudomonadati</taxon>
        <taxon>Planctomycetota</taxon>
        <taxon>Planctomycetia</taxon>
        <taxon>Pirellulales</taxon>
        <taxon>Lacipirellulaceae</taxon>
        <taxon>Botrimarina</taxon>
    </lineage>
</organism>
<feature type="compositionally biased region" description="Low complexity" evidence="1">
    <location>
        <begin position="178"/>
        <end position="222"/>
    </location>
</feature>
<feature type="compositionally biased region" description="Low complexity" evidence="1">
    <location>
        <begin position="462"/>
        <end position="471"/>
    </location>
</feature>
<accession>A0A5C6ALI9</accession>
<keyword evidence="3" id="KW-0969">Cilium</keyword>
<feature type="domain" description="Flagellar hook-length control protein-like C-terminal" evidence="2">
    <location>
        <begin position="363"/>
        <end position="441"/>
    </location>
</feature>
<name>A0A5C6ALI9_9BACT</name>
<dbReference type="InterPro" id="IPR021136">
    <property type="entry name" value="Flagellar_hook_control-like_C"/>
</dbReference>
<dbReference type="EMBL" id="SJPR01000001">
    <property type="protein sequence ID" value="TWU00327.1"/>
    <property type="molecule type" value="Genomic_DNA"/>
</dbReference>
<gene>
    <name evidence="3" type="ORF">Pla108_12760</name>
</gene>
<feature type="compositionally biased region" description="Basic and acidic residues" evidence="1">
    <location>
        <begin position="323"/>
        <end position="341"/>
    </location>
</feature>
<dbReference type="Pfam" id="PF02120">
    <property type="entry name" value="Flg_hook"/>
    <property type="match status" value="1"/>
</dbReference>
<feature type="region of interest" description="Disordered" evidence="1">
    <location>
        <begin position="150"/>
        <end position="350"/>
    </location>
</feature>
<feature type="region of interest" description="Disordered" evidence="1">
    <location>
        <begin position="1"/>
        <end position="108"/>
    </location>
</feature>
<feature type="compositionally biased region" description="Polar residues" evidence="1">
    <location>
        <begin position="479"/>
        <end position="494"/>
    </location>
</feature>
<dbReference type="OrthoDB" id="292554at2"/>
<dbReference type="InterPro" id="IPR038610">
    <property type="entry name" value="FliK-like_C_sf"/>
</dbReference>
<feature type="compositionally biased region" description="Low complexity" evidence="1">
    <location>
        <begin position="285"/>
        <end position="298"/>
    </location>
</feature>
<comment type="caution">
    <text evidence="3">The sequence shown here is derived from an EMBL/GenBank/DDBJ whole genome shotgun (WGS) entry which is preliminary data.</text>
</comment>
<feature type="compositionally biased region" description="Acidic residues" evidence="1">
    <location>
        <begin position="89"/>
        <end position="108"/>
    </location>
</feature>
<sequence>MNDSIHSAPSLLTLTAPAPARRESSGGASDSFGDRLNEAVNASDAPPPAAETTPKASENANPDAKDDKTVAQDASDASETSTEVAAESTETDSTADDPTPDELGEIDPVEAALLSTYIVTETIVLETGPDVVLPDEAATSIDVSAAADGIEGIDPALPPTQPVANTPAVASPSPATDGASAAEGGESGDLLPAALTDSDASADASLDTTIETTVEATTTTDEGAVAIAVDPVDDTQAETAAAGALTNQPTVTDQASEASDEASSTEQAAADGDAADEEARPGPSPATVSAATAPTATVTHRHSDDDKSADAQGVDSATPASREGGERRNGAAVESADKANPLDRTPTIDPARFVSRVTRAIDMAQQRGGGPVEMRLSPPELGALQVKIEVKEGVMTAKMEVETPAARNALLDNLPALRERLDQQNIRIDKFDVEVRDEAQQRGGDWRQQQDNQQRSEERQNRPAARPAAPAKLSGGETSGATASPRTITFTNNGINLVV</sequence>
<dbReference type="PANTHER" id="PTHR37533:SF2">
    <property type="entry name" value="FLAGELLAR HOOK-LENGTH CONTROL PROTEIN"/>
    <property type="match status" value="1"/>
</dbReference>
<dbReference type="AlphaFoldDB" id="A0A5C6ALI9"/>
<feature type="compositionally biased region" description="Polar residues" evidence="1">
    <location>
        <begin position="1"/>
        <end position="13"/>
    </location>
</feature>
<evidence type="ECO:0000313" key="4">
    <source>
        <dbReference type="Proteomes" id="UP000317421"/>
    </source>
</evidence>
<feature type="region of interest" description="Disordered" evidence="1">
    <location>
        <begin position="439"/>
        <end position="494"/>
    </location>
</feature>